<dbReference type="RefSeq" id="WP_344930513.1">
    <property type="nucleotide sequence ID" value="NZ_BAABCW010000026.1"/>
</dbReference>
<keyword evidence="2" id="KW-1185">Reference proteome</keyword>
<organism evidence="1 2">
    <name type="scientific">Aquimarina addita</name>
    <dbReference type="NCBI Taxonomy" id="870485"/>
    <lineage>
        <taxon>Bacteria</taxon>
        <taxon>Pseudomonadati</taxon>
        <taxon>Bacteroidota</taxon>
        <taxon>Flavobacteriia</taxon>
        <taxon>Flavobacteriales</taxon>
        <taxon>Flavobacteriaceae</taxon>
        <taxon>Aquimarina</taxon>
    </lineage>
</organism>
<gene>
    <name evidence="1" type="ORF">GCM10022393_40000</name>
</gene>
<protein>
    <submittedName>
        <fullName evidence="1">Uncharacterized protein</fullName>
    </submittedName>
</protein>
<reference evidence="2" key="1">
    <citation type="journal article" date="2019" name="Int. J. Syst. Evol. Microbiol.">
        <title>The Global Catalogue of Microorganisms (GCM) 10K type strain sequencing project: providing services to taxonomists for standard genome sequencing and annotation.</title>
        <authorList>
            <consortium name="The Broad Institute Genomics Platform"/>
            <consortium name="The Broad Institute Genome Sequencing Center for Infectious Disease"/>
            <person name="Wu L."/>
            <person name="Ma J."/>
        </authorList>
    </citation>
    <scope>NUCLEOTIDE SEQUENCE [LARGE SCALE GENOMIC DNA]</scope>
    <source>
        <strain evidence="2">JCM 17106</strain>
    </source>
</reference>
<dbReference type="Proteomes" id="UP001500459">
    <property type="component" value="Unassembled WGS sequence"/>
</dbReference>
<comment type="caution">
    <text evidence="1">The sequence shown here is derived from an EMBL/GenBank/DDBJ whole genome shotgun (WGS) entry which is preliminary data.</text>
</comment>
<evidence type="ECO:0000313" key="1">
    <source>
        <dbReference type="EMBL" id="GAA3521588.1"/>
    </source>
</evidence>
<dbReference type="EMBL" id="BAABCW010000026">
    <property type="protein sequence ID" value="GAA3521588.1"/>
    <property type="molecule type" value="Genomic_DNA"/>
</dbReference>
<proteinExistence type="predicted"/>
<sequence>MKIEKFTQVLNDTIDYFLLGDVELLRDYKTKKNLSNDLATEFTTSENGDKIVENGILIPMSKIINQPYTIIFNLTEKTSEFDQEENNLIFKKDGYILNVENNKLILFTWWILNDFSDEKVQELVENPAT</sequence>
<name>A0ABP6UUT4_9FLAO</name>
<evidence type="ECO:0000313" key="2">
    <source>
        <dbReference type="Proteomes" id="UP001500459"/>
    </source>
</evidence>
<accession>A0ABP6UUT4</accession>